<evidence type="ECO:0000313" key="2">
    <source>
        <dbReference type="EMBL" id="CAI2765224.1"/>
    </source>
</evidence>
<feature type="transmembrane region" description="Helical" evidence="1">
    <location>
        <begin position="187"/>
        <end position="205"/>
    </location>
</feature>
<evidence type="ECO:0000256" key="1">
    <source>
        <dbReference type="SAM" id="Phobius"/>
    </source>
</evidence>
<evidence type="ECO:0000313" key="3">
    <source>
        <dbReference type="Proteomes" id="UP001152749"/>
    </source>
</evidence>
<name>A0A9W4X4R3_9FLAO</name>
<accession>A0A9W4X4R3</accession>
<keyword evidence="1" id="KW-0472">Membrane</keyword>
<protein>
    <submittedName>
        <fullName evidence="2">Uncharacterized protein</fullName>
    </submittedName>
</protein>
<keyword evidence="1" id="KW-1133">Transmembrane helix</keyword>
<dbReference type="EMBL" id="OX336425">
    <property type="protein sequence ID" value="CAI2765224.1"/>
    <property type="molecule type" value="Genomic_DNA"/>
</dbReference>
<sequence>MIVKREKRKKIFYVPGMISLILIPLFCFYHFYKVGAFKVFGVLDISLVPDKEEFEKYKVKDLRKYRDFIFNGDKTQELKLQELRYFVRDLVKKYDTVNGAKIHFGSKTDYNTFVNVIDILKVEEVPTWAPYKDDIYVLASAKPKPKKDRRFFCGTPKYSRENTIRIVEEVKRKELDVFQLSFLKQQWGIFVGYLGIVLLSIFMLVKFNKTR</sequence>
<organism evidence="2 3">
    <name type="scientific">Flavobacterium collinsii</name>
    <dbReference type="NCBI Taxonomy" id="1114861"/>
    <lineage>
        <taxon>Bacteria</taxon>
        <taxon>Pseudomonadati</taxon>
        <taxon>Bacteroidota</taxon>
        <taxon>Flavobacteriia</taxon>
        <taxon>Flavobacteriales</taxon>
        <taxon>Flavobacteriaceae</taxon>
        <taxon>Flavobacterium</taxon>
    </lineage>
</organism>
<dbReference type="Proteomes" id="UP001152749">
    <property type="component" value="Chromosome"/>
</dbReference>
<proteinExistence type="predicted"/>
<keyword evidence="1" id="KW-0812">Transmembrane</keyword>
<feature type="transmembrane region" description="Helical" evidence="1">
    <location>
        <begin position="12"/>
        <end position="32"/>
    </location>
</feature>
<reference evidence="2" key="1">
    <citation type="submission" date="2022-09" db="EMBL/GenBank/DDBJ databases">
        <authorList>
            <person name="Duchaud E."/>
        </authorList>
    </citation>
    <scope>NUCLEOTIDE SEQUENCE</scope>
    <source>
        <strain evidence="2">TRV642</strain>
    </source>
</reference>
<dbReference type="KEGG" id="fcs:TRV642_0135"/>
<gene>
    <name evidence="2" type="ORF">TRV642_0135</name>
</gene>
<dbReference type="AlphaFoldDB" id="A0A9W4X4R3"/>